<dbReference type="PROSITE" id="PS00758">
    <property type="entry name" value="ARGE_DAPE_CPG2_1"/>
    <property type="match status" value="1"/>
</dbReference>
<dbReference type="PIRSF" id="PIRSF037238">
    <property type="entry name" value="Carboxypeptidase_G2"/>
    <property type="match status" value="1"/>
</dbReference>
<keyword evidence="2" id="KW-0479">Metal-binding</keyword>
<dbReference type="Gene3D" id="3.40.630.10">
    <property type="entry name" value="Zn peptidases"/>
    <property type="match status" value="1"/>
</dbReference>
<keyword evidence="8" id="KW-1185">Reference proteome</keyword>
<evidence type="ECO:0000313" key="8">
    <source>
        <dbReference type="Proteomes" id="UP000464787"/>
    </source>
</evidence>
<dbReference type="InterPro" id="IPR002933">
    <property type="entry name" value="Peptidase_M20"/>
</dbReference>
<evidence type="ECO:0000256" key="1">
    <source>
        <dbReference type="ARBA" id="ARBA00001947"/>
    </source>
</evidence>
<evidence type="ECO:0000256" key="2">
    <source>
        <dbReference type="ARBA" id="ARBA00022723"/>
    </source>
</evidence>
<dbReference type="InterPro" id="IPR017150">
    <property type="entry name" value="Pept_M20_glutamate_carboxypep"/>
</dbReference>
<dbReference type="Gene3D" id="3.30.70.360">
    <property type="match status" value="1"/>
</dbReference>
<feature type="active site" description="Proton acceptor" evidence="5">
    <location>
        <position position="160"/>
    </location>
</feature>
<dbReference type="Pfam" id="PF07687">
    <property type="entry name" value="M20_dimer"/>
    <property type="match status" value="1"/>
</dbReference>
<feature type="active site" evidence="5">
    <location>
        <position position="99"/>
    </location>
</feature>
<dbReference type="AlphaFoldDB" id="A0A857JCD4"/>
<evidence type="ECO:0000256" key="5">
    <source>
        <dbReference type="PIRSR" id="PIRSR037238-1"/>
    </source>
</evidence>
<sequence>MFDSLARTSRQRNPMQAEILDWLSRHDGAMRQLLQQLVDTDSGSRHVAGIDRVAGLIRQSLEASGIEVQTIPCPGYGSCLRAELAPGGPAPVLLMGHMDTVFPAGTAAARPYRVEGNLAYGPGVADMKSGLVMNTFIAKAFAEVIGVGRVPLRLFYSCDEEIASPASREWILAASEGAAAVFNAEPGRPNGNVVTGRKGAFFIDFEVSGVAAHAGGNHAAGASAIGALAAKTLALHALTDYDSGITTNVGTVRGGSTVNTVADSAFAQVDVRFTADTDADALYRTIDSIVKEESVRYTCGHISHVGRFLAMADSGASQKMLDIYRSSARQLGFDVKGEFSGGCADSGLTASRGVPTLCGTGPVGAHPHTVKEYCDISTLVPRAQAVALSVLALHPALASATRDGGLAVQP</sequence>
<dbReference type="KEGG" id="xyk:GT347_22000"/>
<evidence type="ECO:0000256" key="3">
    <source>
        <dbReference type="ARBA" id="ARBA00022801"/>
    </source>
</evidence>
<dbReference type="SUPFAM" id="SSF55031">
    <property type="entry name" value="Bacterial exopeptidase dimerisation domain"/>
    <property type="match status" value="1"/>
</dbReference>
<feature type="domain" description="Peptidase M20 dimerisation" evidence="6">
    <location>
        <begin position="195"/>
        <end position="297"/>
    </location>
</feature>
<gene>
    <name evidence="7" type="ORF">GT347_22000</name>
</gene>
<comment type="cofactor">
    <cofactor evidence="1">
        <name>Zn(2+)</name>
        <dbReference type="ChEBI" id="CHEBI:29105"/>
    </cofactor>
</comment>
<evidence type="ECO:0000259" key="6">
    <source>
        <dbReference type="Pfam" id="PF07687"/>
    </source>
</evidence>
<dbReference type="SUPFAM" id="SSF53187">
    <property type="entry name" value="Zn-dependent exopeptidases"/>
    <property type="match status" value="1"/>
</dbReference>
<evidence type="ECO:0000256" key="4">
    <source>
        <dbReference type="ARBA" id="ARBA00022833"/>
    </source>
</evidence>
<dbReference type="InterPro" id="IPR036264">
    <property type="entry name" value="Bact_exopeptidase_dim_dom"/>
</dbReference>
<dbReference type="PANTHER" id="PTHR43808:SF9">
    <property type="entry name" value="BLL0789 PROTEIN"/>
    <property type="match status" value="1"/>
</dbReference>
<dbReference type="Pfam" id="PF01546">
    <property type="entry name" value="Peptidase_M20"/>
    <property type="match status" value="1"/>
</dbReference>
<dbReference type="GO" id="GO:0016787">
    <property type="term" value="F:hydrolase activity"/>
    <property type="evidence" value="ECO:0007669"/>
    <property type="project" value="UniProtKB-KW"/>
</dbReference>
<accession>A0A857JCD4</accession>
<dbReference type="InterPro" id="IPR011650">
    <property type="entry name" value="Peptidase_M20_dimer"/>
</dbReference>
<evidence type="ECO:0000313" key="7">
    <source>
        <dbReference type="EMBL" id="QHJ01671.1"/>
    </source>
</evidence>
<dbReference type="InterPro" id="IPR050072">
    <property type="entry name" value="Peptidase_M20A"/>
</dbReference>
<dbReference type="CDD" id="cd03885">
    <property type="entry name" value="M20_CPDG2"/>
    <property type="match status" value="1"/>
</dbReference>
<dbReference type="InterPro" id="IPR001261">
    <property type="entry name" value="ArgE/DapE_CS"/>
</dbReference>
<dbReference type="Proteomes" id="UP000464787">
    <property type="component" value="Chromosome"/>
</dbReference>
<keyword evidence="3 7" id="KW-0378">Hydrolase</keyword>
<protein>
    <submittedName>
        <fullName evidence="7">M20/M25/M40 family metallo-hydrolase</fullName>
    </submittedName>
</protein>
<reference evidence="7 8" key="1">
    <citation type="submission" date="2020-01" db="EMBL/GenBank/DDBJ databases">
        <title>Genome sequencing of strain KACC 21265.</title>
        <authorList>
            <person name="Heo J."/>
            <person name="Kim S.-J."/>
            <person name="Kim J.-S."/>
            <person name="Hong S.-B."/>
            <person name="Kwon S.-W."/>
        </authorList>
    </citation>
    <scope>NUCLEOTIDE SEQUENCE [LARGE SCALE GENOMIC DNA]</scope>
    <source>
        <strain evidence="7 8">KACC 21265</strain>
    </source>
</reference>
<dbReference type="PANTHER" id="PTHR43808">
    <property type="entry name" value="ACETYLORNITHINE DEACETYLASE"/>
    <property type="match status" value="1"/>
</dbReference>
<dbReference type="EMBL" id="CP047650">
    <property type="protein sequence ID" value="QHJ01671.1"/>
    <property type="molecule type" value="Genomic_DNA"/>
</dbReference>
<name>A0A857JCD4_9BURK</name>
<keyword evidence="4" id="KW-0862">Zinc</keyword>
<organism evidence="7 8">
    <name type="scientific">Xylophilus rhododendri</name>
    <dbReference type="NCBI Taxonomy" id="2697032"/>
    <lineage>
        <taxon>Bacteria</taxon>
        <taxon>Pseudomonadati</taxon>
        <taxon>Pseudomonadota</taxon>
        <taxon>Betaproteobacteria</taxon>
        <taxon>Burkholderiales</taxon>
        <taxon>Xylophilus</taxon>
    </lineage>
</organism>
<proteinExistence type="predicted"/>
<dbReference type="GO" id="GO:0046872">
    <property type="term" value="F:metal ion binding"/>
    <property type="evidence" value="ECO:0007669"/>
    <property type="project" value="UniProtKB-KW"/>
</dbReference>